<dbReference type="RefSeq" id="WP_017362456.1">
    <property type="nucleotide sequence ID" value="NZ_FMZQ01000007.1"/>
</dbReference>
<evidence type="ECO:0000313" key="3">
    <source>
        <dbReference type="EMBL" id="SDC88129.1"/>
    </source>
</evidence>
<feature type="domain" description="ART-PolyVal-like" evidence="1">
    <location>
        <begin position="800"/>
        <end position="1006"/>
    </location>
</feature>
<dbReference type="InterPro" id="IPR049522">
    <property type="entry name" value="ART-PolyVal_dom"/>
</dbReference>
<dbReference type="InterPro" id="IPR040696">
    <property type="entry name" value="LPD23"/>
</dbReference>
<evidence type="ECO:0000259" key="1">
    <source>
        <dbReference type="Pfam" id="PF18760"/>
    </source>
</evidence>
<dbReference type="Pfam" id="PF18760">
    <property type="entry name" value="ART-PolyVal"/>
    <property type="match status" value="4"/>
</dbReference>
<name>A0A1G6Q6Z0_9GAMM</name>
<dbReference type="GeneID" id="57608930"/>
<feature type="domain" description="ART-PolyVal-like" evidence="1">
    <location>
        <begin position="1038"/>
        <end position="1181"/>
    </location>
</feature>
<gene>
    <name evidence="3" type="ORF">SAMN05216576_107293</name>
</gene>
<organism evidence="3 4">
    <name type="scientific">Ectopseudomonas chengduensis</name>
    <dbReference type="NCBI Taxonomy" id="489632"/>
    <lineage>
        <taxon>Bacteria</taxon>
        <taxon>Pseudomonadati</taxon>
        <taxon>Pseudomonadota</taxon>
        <taxon>Gammaproteobacteria</taxon>
        <taxon>Pseudomonadales</taxon>
        <taxon>Pseudomonadaceae</taxon>
        <taxon>Ectopseudomonas</taxon>
    </lineage>
</organism>
<dbReference type="EMBL" id="FMZQ01000007">
    <property type="protein sequence ID" value="SDC88129.1"/>
    <property type="molecule type" value="Genomic_DNA"/>
</dbReference>
<proteinExistence type="predicted"/>
<evidence type="ECO:0000259" key="2">
    <source>
        <dbReference type="Pfam" id="PF18838"/>
    </source>
</evidence>
<feature type="domain" description="ART-PolyVal-like" evidence="1">
    <location>
        <begin position="1461"/>
        <end position="1614"/>
    </location>
</feature>
<dbReference type="Proteomes" id="UP000199467">
    <property type="component" value="Unassembled WGS sequence"/>
</dbReference>
<accession>A0A1G6Q6Z0</accession>
<dbReference type="SUPFAM" id="SSF55729">
    <property type="entry name" value="Acyl-CoA N-acyltransferases (Nat)"/>
    <property type="match status" value="1"/>
</dbReference>
<feature type="domain" description="Large polyvalent protein associated" evidence="2">
    <location>
        <begin position="1623"/>
        <end position="1679"/>
    </location>
</feature>
<reference evidence="4" key="1">
    <citation type="submission" date="2016-10" db="EMBL/GenBank/DDBJ databases">
        <authorList>
            <person name="Varghese N."/>
            <person name="Submissions S."/>
        </authorList>
    </citation>
    <scope>NUCLEOTIDE SEQUENCE [LARGE SCALE GENOMIC DNA]</scope>
    <source>
        <strain evidence="4">DSM 26382</strain>
    </source>
</reference>
<protein>
    <submittedName>
        <fullName evidence="3">Uncharacterized protein</fullName>
    </submittedName>
</protein>
<evidence type="ECO:0000313" key="4">
    <source>
        <dbReference type="Proteomes" id="UP000199467"/>
    </source>
</evidence>
<sequence length="2775" mass="307298">MSAIIDSLKRATVLVRPEPMTGEQLFWHPLAKAAIALPSPSKQAYKDLSDLGWRADDSLDAEQRSALRERPLNMLAAMQSAWPDLQNLHPDTLAPRLSLEGLLQVVSSQPVEMRSRTLKWVNARCASLGRKDLANALTEACRELPMKADHPWADAEFLTSADGKHAFQITGNELDGYSMRAFIAGSVEAPIRHAATLAELFQPNIEWRPIDWEVYQASTTAFAAEPEEFWTHPALAQHIGVRHHLLDALSESYWLIKVEQDGVGALVGIQQDQLQRRYLDSLPLSWMESMASKYGLATDTLPQIRHLVDAWMMVRLGDSEVLETIVPAMRATNPEAFTGWPDDRLLALWRASFDSAARYAKQQQKPGYPDNVMRSGAVASDNTAELMANDLRRHYGGQVVDGLLNAGKLVLVDSIEQLPPGLLSTFTPEQLEQCAGATTPDRTIYLVANRIERDKTVGLFLHEVGEHAGLASMLGDDYGRLCRQFDKLLQAGDTYATWAAMRVPRSTENHQIPSERLAYLVERVANERQAVEGGEGGHALGNEVLQQLRTWLFRTDTCRWLDQAGLLDDFRLNPFDMATLARQAVDYYGKEVLQDVSVDPSWIDRLDQSLLDTLFLATTEERQRHLSDLPAEDALAFIYSMSALNAPAIWETLDLWADTLHTLAAQTENPALRSLAIATLDEGRRIETQRAASDQFERQGFAMWVDDTAEPDRSKLYFLAPSAKFADHWQLNYFGKGQIGDTQYQSAQEALRVVQASAFVVPDAEAPAVLQRYATAQFRSAPDDPIEAFKQWFGDSKVLDDEGRPLVMYHATYAGEIDVFDRLKSTEFRRASMDTVGIWFSDNPGHTGAGIYASGPGAAIYPVFLRAERTKYYDRFDDFLRDMHEAEGRRFEDQSPKGIGSTEGLRAKLKAQGYDSIGFTRTFNGELEVEIGIYAAAVERAKEEEYSVPRSERQPYTAKRMRLEESLATLRAEQKALGFSTEFDGQNVIAVFEPDQIKSAVGNNGDYSLANPSIMFRLKASDEELAFARWFGNSKVVDAGGKPLVVYKGGPTQAWQDGSEITVFDSPNGPWAGFFTSDKNVASRFAEAQWHMTSRGGQPAGVFPVYLKIERPLVVDAAGRPARDFQIDASVIGKEDSPLREELLSGNYDGLILKNTADEGDVLVPLSPEQVKSAIGNNGNFDPSSTDIRFKLTLDAPAQDFEAWFGNSKVADSNGLPLPVFHGTEADFAEFRGDAIFFAGTESGARPYGSNVIKAFLSLQNPYVVDYYGQGDNDIVFDVEEARDGGHDGLIVRNAYDGHSTFDQYVAFDPGQIRIINSGSRVGPGTGRTTETLYLDSSTGDGTTKVLKNPSRNQALAFAKQAKYQDLRGIVDPATGNLFLADANAVDHKMLAEGVGLEWEAVRHTVDPVTGSSNRLSIPATAIEFYPRNIFADDSDSRFQFALDREQAFSRWFADSKVVRDGKPLVVYHGTASDFDSFDPKKVGSTFGYDEIGFFFTDDRSDIPGGAGDFAIRAARYAETESGANILPVYLSLQNPYTLEQYAFDLQLDVDSLVMYGGEQQALVDLFDQDRSDIMRKVIDGNYDGIAFEFGGDSLFVALHSEQIKSAIGNVGTFDPTNPDIRFSFAGPRAMTASGTSLVDAIKRLADGHHVEDVRQETGWFQGVDGKWRFEIDDSDARIKLWGEPDVWELRDANGGEWIRSKDFVVKYPHSLLTQRINEWQLARTSRDLRYPSGILTIGDILDHPRLFQAYPWVADIDFVIDDSIRIGDAEFVSSGNGFVRTIRMGFVADPEVAKSAILHEIQHAIQEVEGFARGGDPDEEESKATPEQVQEWKDALTLRRLTEQSQAAVVPASALSLFEALIGRQPIGGAVSLATYNSTADLELAYRETRDNALSPTERYLRLAGEVEARNTQARIKLTEEERRLISPSVTQSVPDGDIIVTGARQPSISFVESLNGTNGRQLDLTLEARVGGETVGRIDYSILDGRPSIQMIEVEDKFRRQGYATQLIQQLQRRHPESSIDFGMLTPDGAAWFDSLPKRIVPTAAGLKKAELDQAQIQRDELLAKAAALRANGPSIEKKAQLDELVEPLNDLHDLISDLEQEVLGEPLTDVFIETGAMAALMRRIRHVGKDVIAGAGRNLSFAGAPGAQFDIVHIGPAISGMSRQLETLQLQQGTGAAFSITDLPGVHLGGSLVDLQARLDGAAAEVMERAEAQINDLRSRLEWLKSQRKVSQRLVHQTQSALANSRSCKQVLAQWASPSEENTLAWGRALTPEQTDRIIHALPECRGMTGAQAFQALAQKSSTPHTAEQALLAAGFVGIRDEEHLVLWDKASIKMANELEQWASSSTRFHLAYHGTRHDVDQFSLDHVGTGEGAQAFGYGLYFAQSKMVAKQYQTAHHRSMVWYENELFPNVRQLTEAVLPGLLAQTDLNPEALPEAERLLRQVAILQQDDPAHAAERIAQLDFQLQAVAKHLTEGMLNVNAHSVDRYTLLPAGGARDLRRILSSDDKALARGFHEIECALHWHLRPGMSEAQLNSVLAERLTSLSEVQPLSDELSRIERELNRYPGDGYLVARHRDVERAIERALDVKHLVAHYPDLRLHAPIGAGNLYMVEVSIKPDEYLVLEAPLSQQSSLVKTAFNAIIQDASLPVEMRDHIARQVANNAKGEHLLAALSGRESIYLAATESAEQQATQWMLTHGIQGVRYADGITRKTDGSSCNFVVFDESRISILGHTDKLIRAESDSIPVYDYADIDALEQVQLSRAANRNNPGL</sequence>
<dbReference type="InterPro" id="IPR016181">
    <property type="entry name" value="Acyl_CoA_acyltransferase"/>
</dbReference>
<feature type="domain" description="ART-PolyVal-like" evidence="1">
    <location>
        <begin position="1212"/>
        <end position="1314"/>
    </location>
</feature>
<dbReference type="Pfam" id="PF18838">
    <property type="entry name" value="LPD23"/>
    <property type="match status" value="1"/>
</dbReference>
<keyword evidence="4" id="KW-1185">Reference proteome</keyword>